<feature type="transmembrane region" description="Helical" evidence="1">
    <location>
        <begin position="70"/>
        <end position="95"/>
    </location>
</feature>
<accession>A0A0N5B1T1</accession>
<evidence type="ECO:0000313" key="3">
    <source>
        <dbReference type="WBParaSite" id="SPAL_0000003300.1"/>
    </source>
</evidence>
<reference evidence="3" key="1">
    <citation type="submission" date="2017-02" db="UniProtKB">
        <authorList>
            <consortium name="WormBaseParasite"/>
        </authorList>
    </citation>
    <scope>IDENTIFICATION</scope>
</reference>
<feature type="transmembrane region" description="Helical" evidence="1">
    <location>
        <begin position="119"/>
        <end position="139"/>
    </location>
</feature>
<name>A0A0N5B1T1_STREA</name>
<dbReference type="AlphaFoldDB" id="A0A0N5B1T1"/>
<proteinExistence type="predicted"/>
<organism evidence="2 3">
    <name type="scientific">Strongyloides papillosus</name>
    <name type="common">Intestinal threadworm</name>
    <dbReference type="NCBI Taxonomy" id="174720"/>
    <lineage>
        <taxon>Eukaryota</taxon>
        <taxon>Metazoa</taxon>
        <taxon>Ecdysozoa</taxon>
        <taxon>Nematoda</taxon>
        <taxon>Chromadorea</taxon>
        <taxon>Rhabditida</taxon>
        <taxon>Tylenchina</taxon>
        <taxon>Panagrolaimomorpha</taxon>
        <taxon>Strongyloidoidea</taxon>
        <taxon>Strongyloididae</taxon>
        <taxon>Strongyloides</taxon>
    </lineage>
</organism>
<keyword evidence="2" id="KW-1185">Reference proteome</keyword>
<feature type="transmembrane region" description="Helical" evidence="1">
    <location>
        <begin position="7"/>
        <end position="28"/>
    </location>
</feature>
<feature type="transmembrane region" description="Helical" evidence="1">
    <location>
        <begin position="40"/>
        <end position="63"/>
    </location>
</feature>
<evidence type="ECO:0000313" key="2">
    <source>
        <dbReference type="Proteomes" id="UP000046392"/>
    </source>
</evidence>
<evidence type="ECO:0000256" key="1">
    <source>
        <dbReference type="SAM" id="Phobius"/>
    </source>
</evidence>
<protein>
    <submittedName>
        <fullName evidence="3">Uncharacterized protein</fullName>
    </submittedName>
</protein>
<keyword evidence="1" id="KW-0812">Transmembrane</keyword>
<keyword evidence="1" id="KW-0472">Membrane</keyword>
<sequence>MHGKIYTTLFCICCLINLIICGLLIYIMSKSMDNSEKPEWAIILSFSIFIFFTIALMVTFVVWRRFKKDILLILCVTFTVGQCLCMVVSGVAFYVDETYPTKDALFTSNPYSWLEFHRFVFLSAVILLLPIYVCQLFVINRHSGREYMAMPTSEITGSDYIVRKNTPYINSQKKYQRKIVK</sequence>
<dbReference type="WBParaSite" id="SPAL_0000003300.1">
    <property type="protein sequence ID" value="SPAL_0000003300.1"/>
    <property type="gene ID" value="SPAL_0000003300"/>
</dbReference>
<dbReference type="Proteomes" id="UP000046392">
    <property type="component" value="Unplaced"/>
</dbReference>
<keyword evidence="1" id="KW-1133">Transmembrane helix</keyword>